<proteinExistence type="predicted"/>
<accession>A0A1M6CR76</accession>
<dbReference type="Pfam" id="PF16011">
    <property type="entry name" value="CBM9_2"/>
    <property type="match status" value="1"/>
</dbReference>
<dbReference type="AlphaFoldDB" id="A0A1M6CR76"/>
<dbReference type="GO" id="GO:0030246">
    <property type="term" value="F:carbohydrate binding"/>
    <property type="evidence" value="ECO:0007669"/>
    <property type="project" value="InterPro"/>
</dbReference>
<dbReference type="GO" id="GO:0016052">
    <property type="term" value="P:carbohydrate catabolic process"/>
    <property type="evidence" value="ECO:0007669"/>
    <property type="project" value="InterPro"/>
</dbReference>
<evidence type="ECO:0000313" key="2">
    <source>
        <dbReference type="EMBL" id="SHI63517.1"/>
    </source>
</evidence>
<dbReference type="Proteomes" id="UP000184231">
    <property type="component" value="Unassembled WGS sequence"/>
</dbReference>
<protein>
    <submittedName>
        <fullName evidence="2">Carbohydrate-binding family 9</fullName>
    </submittedName>
</protein>
<evidence type="ECO:0000313" key="3">
    <source>
        <dbReference type="Proteomes" id="UP000184231"/>
    </source>
</evidence>
<evidence type="ECO:0000259" key="1">
    <source>
        <dbReference type="Pfam" id="PF16011"/>
    </source>
</evidence>
<dbReference type="Gene3D" id="2.60.40.1190">
    <property type="match status" value="1"/>
</dbReference>
<organism evidence="2 3">
    <name type="scientific">Arenibacter nanhaiticus</name>
    <dbReference type="NCBI Taxonomy" id="558155"/>
    <lineage>
        <taxon>Bacteria</taxon>
        <taxon>Pseudomonadati</taxon>
        <taxon>Bacteroidota</taxon>
        <taxon>Flavobacteriia</taxon>
        <taxon>Flavobacteriales</taxon>
        <taxon>Flavobacteriaceae</taxon>
        <taxon>Arenibacter</taxon>
    </lineage>
</organism>
<dbReference type="OrthoDB" id="9801646at2"/>
<dbReference type="InterPro" id="IPR010502">
    <property type="entry name" value="Carb-bd_dom_fam9"/>
</dbReference>
<dbReference type="CDD" id="cd09620">
    <property type="entry name" value="CBM9_like_3"/>
    <property type="match status" value="1"/>
</dbReference>
<dbReference type="SUPFAM" id="SSF49344">
    <property type="entry name" value="CBD9-like"/>
    <property type="match status" value="1"/>
</dbReference>
<dbReference type="RefSeq" id="WP_072763270.1">
    <property type="nucleotide sequence ID" value="NZ_FQYX01000004.1"/>
</dbReference>
<dbReference type="STRING" id="558155.SAMN04487911_10427"/>
<keyword evidence="3" id="KW-1185">Reference proteome</keyword>
<name>A0A1M6CR76_9FLAO</name>
<dbReference type="GO" id="GO:0004553">
    <property type="term" value="F:hydrolase activity, hydrolyzing O-glycosyl compounds"/>
    <property type="evidence" value="ECO:0007669"/>
    <property type="project" value="InterPro"/>
</dbReference>
<dbReference type="EMBL" id="FQYX01000004">
    <property type="protein sequence ID" value="SHI63517.1"/>
    <property type="molecule type" value="Genomic_DNA"/>
</dbReference>
<sequence>MAVRVKELKGFQGTDVRQLSQLLEEQVPVHLIESLNWEEFPYQPKVSFRIAYANNNIVLKYYVTEEHVLAKTRETNGPVHQDSCVEFFFDPLKEGRYYNFEVNAIGTVHLAYGSGRSDRQLIAPKTIEDAIVVESSLGTAVVNEQNGQHFWEMILVIPASILVHHPNIQLKGLTAKANFYKCGDLTAKPHYLSYYPVNTAAPDYHRPEFFGDVLFE</sequence>
<feature type="domain" description="Carbohydrate-binding" evidence="1">
    <location>
        <begin position="22"/>
        <end position="214"/>
    </location>
</feature>
<reference evidence="2 3" key="1">
    <citation type="submission" date="2016-11" db="EMBL/GenBank/DDBJ databases">
        <authorList>
            <person name="Jaros S."/>
            <person name="Januszkiewicz K."/>
            <person name="Wedrychowicz H."/>
        </authorList>
    </citation>
    <scope>NUCLEOTIDE SEQUENCE [LARGE SCALE GENOMIC DNA]</scope>
    <source>
        <strain evidence="2 3">CGMCC 1.8863</strain>
    </source>
</reference>
<gene>
    <name evidence="2" type="ORF">SAMN04487911_10427</name>
</gene>